<keyword evidence="7" id="KW-1185">Reference proteome</keyword>
<dbReference type="AlphaFoldDB" id="A0A9Q0KM94"/>
<dbReference type="GO" id="GO:0005524">
    <property type="term" value="F:ATP binding"/>
    <property type="evidence" value="ECO:0007669"/>
    <property type="project" value="UniProtKB-KW"/>
</dbReference>
<evidence type="ECO:0000256" key="5">
    <source>
        <dbReference type="ARBA" id="ARBA00023175"/>
    </source>
</evidence>
<evidence type="ECO:0000313" key="7">
    <source>
        <dbReference type="Proteomes" id="UP001141806"/>
    </source>
</evidence>
<comment type="caution">
    <text evidence="6">The sequence shown here is derived from an EMBL/GenBank/DDBJ whole genome shotgun (WGS) entry which is preliminary data.</text>
</comment>
<protein>
    <submittedName>
        <fullName evidence="6">Uncharacterized protein</fullName>
    </submittedName>
</protein>
<evidence type="ECO:0000256" key="2">
    <source>
        <dbReference type="ARBA" id="ARBA00022741"/>
    </source>
</evidence>
<keyword evidence="2" id="KW-0547">Nucleotide-binding</keyword>
<evidence type="ECO:0000256" key="3">
    <source>
        <dbReference type="ARBA" id="ARBA00022840"/>
    </source>
</evidence>
<proteinExistence type="predicted"/>
<evidence type="ECO:0000313" key="6">
    <source>
        <dbReference type="EMBL" id="KAJ4972811.1"/>
    </source>
</evidence>
<dbReference type="GO" id="GO:0005874">
    <property type="term" value="C:microtubule"/>
    <property type="evidence" value="ECO:0007669"/>
    <property type="project" value="UniProtKB-KW"/>
</dbReference>
<organism evidence="6 7">
    <name type="scientific">Protea cynaroides</name>
    <dbReference type="NCBI Taxonomy" id="273540"/>
    <lineage>
        <taxon>Eukaryota</taxon>
        <taxon>Viridiplantae</taxon>
        <taxon>Streptophyta</taxon>
        <taxon>Embryophyta</taxon>
        <taxon>Tracheophyta</taxon>
        <taxon>Spermatophyta</taxon>
        <taxon>Magnoliopsida</taxon>
        <taxon>Proteales</taxon>
        <taxon>Proteaceae</taxon>
        <taxon>Protea</taxon>
    </lineage>
</organism>
<dbReference type="EMBL" id="JAMYWD010000004">
    <property type="protein sequence ID" value="KAJ4972811.1"/>
    <property type="molecule type" value="Genomic_DNA"/>
</dbReference>
<dbReference type="InterPro" id="IPR036961">
    <property type="entry name" value="Kinesin_motor_dom_sf"/>
</dbReference>
<sequence length="278" mass="31493">MTMSKSEAPFSIVISTQRRRPSHSLLNNVDLKPPPNSTAGLVEQQIQSLSSVVFFVEQSCYSLTCCSNHSLSISLGISYTSLASSKIFGRYFSYKHWYLYIRFAITLSYYECIHGCNTEWRRFALLSHIRGAVNRKVAATNMNLASNRSHSVFTCVIESKVHELLKLINELLPSSARRNEDVPSSARRNEDVQLVLEKKKILMDQPELLRQFGINILPILIEVVNSGANLYVCYGCLSIINKFVISADLTCFLTWLRIPTFLGEVYPLVPIRVDKFGI</sequence>
<keyword evidence="1" id="KW-0493">Microtubule</keyword>
<dbReference type="OrthoDB" id="3176171at2759"/>
<keyword evidence="4" id="KW-0175">Coiled coil</keyword>
<accession>A0A9Q0KM94</accession>
<gene>
    <name evidence="6" type="ORF">NE237_005985</name>
</gene>
<evidence type="ECO:0000256" key="1">
    <source>
        <dbReference type="ARBA" id="ARBA00022701"/>
    </source>
</evidence>
<keyword evidence="3" id="KW-0067">ATP-binding</keyword>
<dbReference type="InterPro" id="IPR044986">
    <property type="entry name" value="KIF15/KIN-12"/>
</dbReference>
<keyword evidence="5" id="KW-0505">Motor protein</keyword>
<dbReference type="PANTHER" id="PTHR37739:SF14">
    <property type="entry name" value="KINESIN-LIKE PROTEIN KIN-12E"/>
    <property type="match status" value="1"/>
</dbReference>
<dbReference type="SUPFAM" id="SSF52540">
    <property type="entry name" value="P-loop containing nucleoside triphosphate hydrolases"/>
    <property type="match status" value="1"/>
</dbReference>
<reference evidence="6" key="1">
    <citation type="journal article" date="2023" name="Plant J.">
        <title>The genome of the king protea, Protea cynaroides.</title>
        <authorList>
            <person name="Chang J."/>
            <person name="Duong T.A."/>
            <person name="Schoeman C."/>
            <person name="Ma X."/>
            <person name="Roodt D."/>
            <person name="Barker N."/>
            <person name="Li Z."/>
            <person name="Van de Peer Y."/>
            <person name="Mizrachi E."/>
        </authorList>
    </citation>
    <scope>NUCLEOTIDE SEQUENCE</scope>
    <source>
        <tissue evidence="6">Young leaves</tissue>
    </source>
</reference>
<dbReference type="Proteomes" id="UP001141806">
    <property type="component" value="Unassembled WGS sequence"/>
</dbReference>
<dbReference type="InterPro" id="IPR027417">
    <property type="entry name" value="P-loop_NTPase"/>
</dbReference>
<evidence type="ECO:0000256" key="4">
    <source>
        <dbReference type="ARBA" id="ARBA00023054"/>
    </source>
</evidence>
<name>A0A9Q0KM94_9MAGN</name>
<dbReference type="Gene3D" id="3.40.850.10">
    <property type="entry name" value="Kinesin motor domain"/>
    <property type="match status" value="1"/>
</dbReference>
<dbReference type="PANTHER" id="PTHR37739">
    <property type="entry name" value="KINESIN-LIKE PROTEIN KIN-12D"/>
    <property type="match status" value="1"/>
</dbReference>